<keyword evidence="1" id="KW-1133">Transmembrane helix</keyword>
<reference evidence="2 3" key="1">
    <citation type="submission" date="2017-08" db="EMBL/GenBank/DDBJ databases">
        <title>Infants hospitalized years apart are colonized by the same room-sourced microbial strains.</title>
        <authorList>
            <person name="Brooks B."/>
            <person name="Olm M.R."/>
            <person name="Firek B.A."/>
            <person name="Baker R."/>
            <person name="Thomas B.C."/>
            <person name="Morowitz M.J."/>
            <person name="Banfield J.F."/>
        </authorList>
    </citation>
    <scope>NUCLEOTIDE SEQUENCE [LARGE SCALE GENOMIC DNA]</scope>
    <source>
        <strain evidence="2">S2_003_000_R2_14</strain>
    </source>
</reference>
<dbReference type="AlphaFoldDB" id="A0A2W5US39"/>
<evidence type="ECO:0000256" key="1">
    <source>
        <dbReference type="SAM" id="Phobius"/>
    </source>
</evidence>
<name>A0A2W5US39_9BACT</name>
<dbReference type="EMBL" id="QFQP01000040">
    <property type="protein sequence ID" value="PZR06044.1"/>
    <property type="molecule type" value="Genomic_DNA"/>
</dbReference>
<comment type="caution">
    <text evidence="2">The sequence shown here is derived from an EMBL/GenBank/DDBJ whole genome shotgun (WGS) entry which is preliminary data.</text>
</comment>
<dbReference type="Proteomes" id="UP000249061">
    <property type="component" value="Unassembled WGS sequence"/>
</dbReference>
<accession>A0A2W5US39</accession>
<feature type="transmembrane region" description="Helical" evidence="1">
    <location>
        <begin position="171"/>
        <end position="202"/>
    </location>
</feature>
<protein>
    <submittedName>
        <fullName evidence="2">Uncharacterized protein</fullName>
    </submittedName>
</protein>
<keyword evidence="1" id="KW-0812">Transmembrane</keyword>
<sequence>MDDRRVLEGVDRELEQVIRVLRRRREHDAWPARTSSEFEGELAALANEARVRGEEVSGRLEAAMARHPSLEPFCRSLLAEFEEVSTPLPQRRCEVPLASWFARQHDDEQLRSLMRTYEEVKLGDAGASRIELRHRALREWVEGEDELAWCGEVARAELRELVLRPRRKPEFAWLGLLGSFAAQGVLGTTVCVAATAMTWKLWLAYGPAVKHTGFGLLGESAGVLLGGLALSLGAGIAAGFSATWLVFSKWLGRKRG</sequence>
<evidence type="ECO:0000313" key="3">
    <source>
        <dbReference type="Proteomes" id="UP000249061"/>
    </source>
</evidence>
<proteinExistence type="predicted"/>
<keyword evidence="1" id="KW-0472">Membrane</keyword>
<feature type="transmembrane region" description="Helical" evidence="1">
    <location>
        <begin position="222"/>
        <end position="247"/>
    </location>
</feature>
<organism evidence="2 3">
    <name type="scientific">Archangium gephyra</name>
    <dbReference type="NCBI Taxonomy" id="48"/>
    <lineage>
        <taxon>Bacteria</taxon>
        <taxon>Pseudomonadati</taxon>
        <taxon>Myxococcota</taxon>
        <taxon>Myxococcia</taxon>
        <taxon>Myxococcales</taxon>
        <taxon>Cystobacterineae</taxon>
        <taxon>Archangiaceae</taxon>
        <taxon>Archangium</taxon>
    </lineage>
</organism>
<gene>
    <name evidence="2" type="ORF">DI536_30945</name>
</gene>
<evidence type="ECO:0000313" key="2">
    <source>
        <dbReference type="EMBL" id="PZR06044.1"/>
    </source>
</evidence>